<evidence type="ECO:0000313" key="1">
    <source>
        <dbReference type="EMBL" id="KRM11554.1"/>
    </source>
</evidence>
<dbReference type="eggNOG" id="COG2017">
    <property type="taxonomic scope" value="Bacteria"/>
</dbReference>
<sequence length="288" mass="32789">MIRISNHYISAEFSTIGAQLTRLSDGTHEYLWSGNPAFWRFQAPILFPIVGRLKNDQYTFNGNTYKMHQHGFARESEFKLIKLDEQQVTFGLTDNAQTTQNYPFKFKLTVTYTLNKETIMVNYQVMNPGSDELLFSIGAHPAFNMSLDSRSDFDRVKLQVSPAAKFERIKLVGPYSDIKHPEQIDLTNPLTIKRSLFDNDAIILNLHSQPVKMGLINSSEHGVEIKLTNSPYVGVWSPFPKNAPFICIEPWWGIADNVDSTGNFSQKMGINRLSSHEQFDAGYSIKLI</sequence>
<evidence type="ECO:0008006" key="3">
    <source>
        <dbReference type="Google" id="ProtNLM"/>
    </source>
</evidence>
<organism evidence="1 2">
    <name type="scientific">Paucilactobacillus suebicus DSM 5007 = KCTC 3549</name>
    <dbReference type="NCBI Taxonomy" id="1423807"/>
    <lineage>
        <taxon>Bacteria</taxon>
        <taxon>Bacillati</taxon>
        <taxon>Bacillota</taxon>
        <taxon>Bacilli</taxon>
        <taxon>Lactobacillales</taxon>
        <taxon>Lactobacillaceae</taxon>
        <taxon>Paucilactobacillus</taxon>
    </lineage>
</organism>
<dbReference type="InterPro" id="IPR014718">
    <property type="entry name" value="GH-type_carb-bd"/>
</dbReference>
<dbReference type="AlphaFoldDB" id="A0A0R1W1U1"/>
<dbReference type="Proteomes" id="UP000051820">
    <property type="component" value="Unassembled WGS sequence"/>
</dbReference>
<dbReference type="OrthoDB" id="9795355at2"/>
<dbReference type="GO" id="GO:0005975">
    <property type="term" value="P:carbohydrate metabolic process"/>
    <property type="evidence" value="ECO:0007669"/>
    <property type="project" value="InterPro"/>
</dbReference>
<evidence type="ECO:0000313" key="2">
    <source>
        <dbReference type="Proteomes" id="UP000051820"/>
    </source>
</evidence>
<dbReference type="CDD" id="cd09024">
    <property type="entry name" value="Aldose_epim_lacX"/>
    <property type="match status" value="1"/>
</dbReference>
<accession>A0A0R1W1U1</accession>
<gene>
    <name evidence="1" type="ORF">FD16_GL000672</name>
</gene>
<dbReference type="PATRIC" id="fig|1423807.3.peg.680"/>
<dbReference type="EMBL" id="AZGF01000018">
    <property type="protein sequence ID" value="KRM11554.1"/>
    <property type="molecule type" value="Genomic_DNA"/>
</dbReference>
<dbReference type="InterPro" id="IPR037481">
    <property type="entry name" value="LacX"/>
</dbReference>
<reference evidence="1 2" key="1">
    <citation type="journal article" date="2015" name="Genome Announc.">
        <title>Expanding the biotechnology potential of lactobacilli through comparative genomics of 213 strains and associated genera.</title>
        <authorList>
            <person name="Sun Z."/>
            <person name="Harris H.M."/>
            <person name="McCann A."/>
            <person name="Guo C."/>
            <person name="Argimon S."/>
            <person name="Zhang W."/>
            <person name="Yang X."/>
            <person name="Jeffery I.B."/>
            <person name="Cooney J.C."/>
            <person name="Kagawa T.F."/>
            <person name="Liu W."/>
            <person name="Song Y."/>
            <person name="Salvetti E."/>
            <person name="Wrobel A."/>
            <person name="Rasinkangas P."/>
            <person name="Parkhill J."/>
            <person name="Rea M.C."/>
            <person name="O'Sullivan O."/>
            <person name="Ritari J."/>
            <person name="Douillard F.P."/>
            <person name="Paul Ross R."/>
            <person name="Yang R."/>
            <person name="Briner A.E."/>
            <person name="Felis G.E."/>
            <person name="de Vos W.M."/>
            <person name="Barrangou R."/>
            <person name="Klaenhammer T.R."/>
            <person name="Caufield P.W."/>
            <person name="Cui Y."/>
            <person name="Zhang H."/>
            <person name="O'Toole P.W."/>
        </authorList>
    </citation>
    <scope>NUCLEOTIDE SEQUENCE [LARGE SCALE GENOMIC DNA]</scope>
    <source>
        <strain evidence="1 2">DSM 5007</strain>
    </source>
</reference>
<dbReference type="InterPro" id="IPR011013">
    <property type="entry name" value="Gal_mutarotase_sf_dom"/>
</dbReference>
<dbReference type="STRING" id="1423807.FD16_GL000672"/>
<dbReference type="RefSeq" id="WP_010622183.1">
    <property type="nucleotide sequence ID" value="NZ_AZGF01000018.1"/>
</dbReference>
<dbReference type="GO" id="GO:0016853">
    <property type="term" value="F:isomerase activity"/>
    <property type="evidence" value="ECO:0007669"/>
    <property type="project" value="InterPro"/>
</dbReference>
<dbReference type="SUPFAM" id="SSF74650">
    <property type="entry name" value="Galactose mutarotase-like"/>
    <property type="match status" value="1"/>
</dbReference>
<protein>
    <recommendedName>
        <fullName evidence="3">Galactose mutarotase-like protein</fullName>
    </recommendedName>
</protein>
<proteinExistence type="predicted"/>
<dbReference type="PANTHER" id="PTHR11122">
    <property type="entry name" value="APOSPORY-ASSOCIATED PROTEIN C-RELATED"/>
    <property type="match status" value="1"/>
</dbReference>
<dbReference type="InterPro" id="IPR008183">
    <property type="entry name" value="Aldose_1/G6P_1-epimerase"/>
</dbReference>
<dbReference type="PANTHER" id="PTHR11122:SF13">
    <property type="entry name" value="GLUCOSE-6-PHOSPHATE 1-EPIMERASE"/>
    <property type="match status" value="1"/>
</dbReference>
<keyword evidence="2" id="KW-1185">Reference proteome</keyword>
<dbReference type="Pfam" id="PF01263">
    <property type="entry name" value="Aldose_epim"/>
    <property type="match status" value="1"/>
</dbReference>
<dbReference type="Gene3D" id="2.70.98.10">
    <property type="match status" value="1"/>
</dbReference>
<comment type="caution">
    <text evidence="1">The sequence shown here is derived from an EMBL/GenBank/DDBJ whole genome shotgun (WGS) entry which is preliminary data.</text>
</comment>
<name>A0A0R1W1U1_9LACO</name>
<dbReference type="GO" id="GO:0030246">
    <property type="term" value="F:carbohydrate binding"/>
    <property type="evidence" value="ECO:0007669"/>
    <property type="project" value="InterPro"/>
</dbReference>